<sequence length="93" mass="10245">MDAMNKFKWTKKEGLSFNKLVLSLPVNVRCSKTDNAEWSIQGMTALPPDIKRPYKAEPLVCAMSASTPLQGVFSLRLLVCSLLLGSMLSTRGL</sequence>
<name>A0AAW0K8R1_MYOGA</name>
<organism evidence="1 2">
    <name type="scientific">Myodes glareolus</name>
    <name type="common">Bank vole</name>
    <name type="synonym">Clethrionomys glareolus</name>
    <dbReference type="NCBI Taxonomy" id="447135"/>
    <lineage>
        <taxon>Eukaryota</taxon>
        <taxon>Metazoa</taxon>
        <taxon>Chordata</taxon>
        <taxon>Craniata</taxon>
        <taxon>Vertebrata</taxon>
        <taxon>Euteleostomi</taxon>
        <taxon>Mammalia</taxon>
        <taxon>Eutheria</taxon>
        <taxon>Euarchontoglires</taxon>
        <taxon>Glires</taxon>
        <taxon>Rodentia</taxon>
        <taxon>Myomorpha</taxon>
        <taxon>Muroidea</taxon>
        <taxon>Cricetidae</taxon>
        <taxon>Arvicolinae</taxon>
        <taxon>Myodes</taxon>
    </lineage>
</organism>
<evidence type="ECO:0000313" key="1">
    <source>
        <dbReference type="EMBL" id="KAK7835374.1"/>
    </source>
</evidence>
<keyword evidence="2" id="KW-1185">Reference proteome</keyword>
<gene>
    <name evidence="1" type="ORF">U0070_017910</name>
</gene>
<protein>
    <submittedName>
        <fullName evidence="1">Uncharacterized protein</fullName>
    </submittedName>
</protein>
<dbReference type="Proteomes" id="UP001488838">
    <property type="component" value="Unassembled WGS sequence"/>
</dbReference>
<dbReference type="AlphaFoldDB" id="A0AAW0K8R1"/>
<accession>A0AAW0K8R1</accession>
<evidence type="ECO:0000313" key="2">
    <source>
        <dbReference type="Proteomes" id="UP001488838"/>
    </source>
</evidence>
<reference evidence="1 2" key="1">
    <citation type="journal article" date="2023" name="bioRxiv">
        <title>Conserved and derived expression patterns and positive selection on dental genes reveal complex evolutionary context of ever-growing rodent molars.</title>
        <authorList>
            <person name="Calamari Z.T."/>
            <person name="Song A."/>
            <person name="Cohen E."/>
            <person name="Akter M."/>
            <person name="Roy R.D."/>
            <person name="Hallikas O."/>
            <person name="Christensen M.M."/>
            <person name="Li P."/>
            <person name="Marangoni P."/>
            <person name="Jernvall J."/>
            <person name="Klein O.D."/>
        </authorList>
    </citation>
    <scope>NUCLEOTIDE SEQUENCE [LARGE SCALE GENOMIC DNA]</scope>
    <source>
        <strain evidence="1">V071</strain>
    </source>
</reference>
<dbReference type="EMBL" id="JBBHLL010000002">
    <property type="protein sequence ID" value="KAK7835374.1"/>
    <property type="molecule type" value="Genomic_DNA"/>
</dbReference>
<comment type="caution">
    <text evidence="1">The sequence shown here is derived from an EMBL/GenBank/DDBJ whole genome shotgun (WGS) entry which is preliminary data.</text>
</comment>
<proteinExistence type="predicted"/>